<gene>
    <name evidence="4" type="ORF">DMAD_12115</name>
</gene>
<proteinExistence type="inferred from homology"/>
<protein>
    <submittedName>
        <fullName evidence="4">5'-3' exonuclease PLD3</fullName>
    </submittedName>
</protein>
<evidence type="ECO:0000256" key="2">
    <source>
        <dbReference type="SAM" id="MobiDB-lite"/>
    </source>
</evidence>
<evidence type="ECO:0000313" key="5">
    <source>
        <dbReference type="Proteomes" id="UP001500889"/>
    </source>
</evidence>
<dbReference type="AlphaFoldDB" id="A0AAU9FFM6"/>
<dbReference type="Proteomes" id="UP001500889">
    <property type="component" value="Chromosome U"/>
</dbReference>
<sequence>MPQQYKPLHNEEDVENAAADATTTGENRQQQQQQQQEANPPAVQLLMVSLFMLLFFGSSFFQPRPRLQHLKGGVGSGYDRTKYDCNIQLVESIPIGLNYSANSPRFLSTFEAWQQLLDSAKESLDIASFYWTLRAEDTPGVNDTSTQQGEDIFKRFLANGNGGSNRLNIRIAQSEPSSVSPNEDTKLLASNGAADVVTLSFPKYFGGGVLHTKLWIVDGQHFYLGSANMDWRALTQVKEMGILAQNCPQLTEDVAKIFKAYWYLGKSTDAKIPIWGYEYSTNFNLDSPMILSVNKNTTLEGFLSSSPPPLSARGRTNDLDAIINTIDSAITYVNIAVMDYYPLIIYGQHPKYWPYIDDALRRAAVERGVAVKLLISWWKHSNPSEDKYLKSLQDLSSKKDKIDIQIRRFIVPTDAGQEKIPFGRVNHNKYMVTDRVAYIGTSNWSGDYFTDTAGIGLVLRETHETEQTQTLRSDLRNVFERDWNSPYAHELE</sequence>
<dbReference type="InterPro" id="IPR050874">
    <property type="entry name" value="Diverse_PLD-related"/>
</dbReference>
<organism evidence="4 5">
    <name type="scientific">Drosophila madeirensis</name>
    <name type="common">Fruit fly</name>
    <dbReference type="NCBI Taxonomy" id="30013"/>
    <lineage>
        <taxon>Eukaryota</taxon>
        <taxon>Metazoa</taxon>
        <taxon>Ecdysozoa</taxon>
        <taxon>Arthropoda</taxon>
        <taxon>Hexapoda</taxon>
        <taxon>Insecta</taxon>
        <taxon>Pterygota</taxon>
        <taxon>Neoptera</taxon>
        <taxon>Endopterygota</taxon>
        <taxon>Diptera</taxon>
        <taxon>Brachycera</taxon>
        <taxon>Muscomorpha</taxon>
        <taxon>Ephydroidea</taxon>
        <taxon>Drosophilidae</taxon>
        <taxon>Drosophila</taxon>
        <taxon>Sophophora</taxon>
    </lineage>
</organism>
<keyword evidence="5" id="KW-1185">Reference proteome</keyword>
<name>A0AAU9FFM6_DROMD</name>
<dbReference type="SUPFAM" id="SSF56024">
    <property type="entry name" value="Phospholipase D/nuclease"/>
    <property type="match status" value="2"/>
</dbReference>
<dbReference type="GO" id="GO:0004527">
    <property type="term" value="F:exonuclease activity"/>
    <property type="evidence" value="ECO:0007669"/>
    <property type="project" value="UniProtKB-KW"/>
</dbReference>
<reference evidence="4 5" key="1">
    <citation type="submission" date="2024-02" db="EMBL/GenBank/DDBJ databases">
        <title>A chromosome-level genome assembly of Drosophila madeirensis, a fruit fly species endemic to Madeira island.</title>
        <authorList>
            <person name="Tomihara K."/>
            <person name="Llopart A."/>
            <person name="Yamamoto D."/>
        </authorList>
    </citation>
    <scope>NUCLEOTIDE SEQUENCE [LARGE SCALE GENOMIC DNA]</scope>
    <source>
        <strain evidence="4 5">RF1</strain>
    </source>
</reference>
<evidence type="ECO:0000259" key="3">
    <source>
        <dbReference type="PROSITE" id="PS50035"/>
    </source>
</evidence>
<keyword evidence="4" id="KW-0269">Exonuclease</keyword>
<feature type="domain" description="PLD phosphodiesterase" evidence="3">
    <location>
        <begin position="422"/>
        <end position="448"/>
    </location>
</feature>
<dbReference type="PANTHER" id="PTHR10185:SF17">
    <property type="entry name" value="GM01519P-RELATED"/>
    <property type="match status" value="1"/>
</dbReference>
<keyword evidence="4" id="KW-0540">Nuclease</keyword>
<keyword evidence="4" id="KW-0378">Hydrolase</keyword>
<dbReference type="CDD" id="cd09106">
    <property type="entry name" value="PLDc_vPLD3_4_5_like_1"/>
    <property type="match status" value="1"/>
</dbReference>
<feature type="compositionally biased region" description="Low complexity" evidence="2">
    <location>
        <begin position="17"/>
        <end position="36"/>
    </location>
</feature>
<dbReference type="CDD" id="cd09107">
    <property type="entry name" value="PLDc_vPLD3_4_5_like_2"/>
    <property type="match status" value="1"/>
</dbReference>
<dbReference type="Pfam" id="PF13918">
    <property type="entry name" value="PLDc_3"/>
    <property type="match status" value="1"/>
</dbReference>
<dbReference type="Pfam" id="PF00614">
    <property type="entry name" value="PLDc"/>
    <property type="match status" value="1"/>
</dbReference>
<dbReference type="InterPro" id="IPR032803">
    <property type="entry name" value="PLDc_3"/>
</dbReference>
<comment type="similarity">
    <text evidence="1">Belongs to the phospholipase D family.</text>
</comment>
<feature type="domain" description="PLD phosphodiesterase" evidence="3">
    <location>
        <begin position="206"/>
        <end position="233"/>
    </location>
</feature>
<evidence type="ECO:0000313" key="4">
    <source>
        <dbReference type="EMBL" id="BFF94500.1"/>
    </source>
</evidence>
<feature type="region of interest" description="Disordered" evidence="2">
    <location>
        <begin position="1"/>
        <end position="38"/>
    </location>
</feature>
<dbReference type="PROSITE" id="PS50035">
    <property type="entry name" value="PLD"/>
    <property type="match status" value="2"/>
</dbReference>
<dbReference type="PANTHER" id="PTHR10185">
    <property type="entry name" value="PHOSPHOLIPASE D - RELATED"/>
    <property type="match status" value="1"/>
</dbReference>
<evidence type="ECO:0000256" key="1">
    <source>
        <dbReference type="ARBA" id="ARBA00008664"/>
    </source>
</evidence>
<dbReference type="EMBL" id="AP029264">
    <property type="protein sequence ID" value="BFF94500.1"/>
    <property type="molecule type" value="Genomic_DNA"/>
</dbReference>
<dbReference type="Gene3D" id="3.30.870.10">
    <property type="entry name" value="Endonuclease Chain A"/>
    <property type="match status" value="2"/>
</dbReference>
<dbReference type="SMART" id="SM00155">
    <property type="entry name" value="PLDc"/>
    <property type="match status" value="2"/>
</dbReference>
<accession>A0AAU9FFM6</accession>
<dbReference type="InterPro" id="IPR001736">
    <property type="entry name" value="PLipase_D/transphosphatidylase"/>
</dbReference>